<evidence type="ECO:0000256" key="1">
    <source>
        <dbReference type="SAM" id="MobiDB-lite"/>
    </source>
</evidence>
<feature type="region of interest" description="Disordered" evidence="1">
    <location>
        <begin position="75"/>
        <end position="127"/>
    </location>
</feature>
<evidence type="ECO:0000256" key="2">
    <source>
        <dbReference type="SAM" id="SignalP"/>
    </source>
</evidence>
<accession>A0AAV5T015</accession>
<feature type="chain" id="PRO_5043641271" evidence="2">
    <location>
        <begin position="38"/>
        <end position="127"/>
    </location>
</feature>
<organism evidence="3 4">
    <name type="scientific">Pristionchus entomophagus</name>
    <dbReference type="NCBI Taxonomy" id="358040"/>
    <lineage>
        <taxon>Eukaryota</taxon>
        <taxon>Metazoa</taxon>
        <taxon>Ecdysozoa</taxon>
        <taxon>Nematoda</taxon>
        <taxon>Chromadorea</taxon>
        <taxon>Rhabditida</taxon>
        <taxon>Rhabditina</taxon>
        <taxon>Diplogasteromorpha</taxon>
        <taxon>Diplogasteroidea</taxon>
        <taxon>Neodiplogasteridae</taxon>
        <taxon>Pristionchus</taxon>
    </lineage>
</organism>
<keyword evidence="2" id="KW-0732">Signal</keyword>
<feature type="non-terminal residue" evidence="3">
    <location>
        <position position="1"/>
    </location>
</feature>
<comment type="caution">
    <text evidence="3">The sequence shown here is derived from an EMBL/GenBank/DDBJ whole genome shotgun (WGS) entry which is preliminary data.</text>
</comment>
<sequence length="127" mass="13659">AARSGDLYVALSVRLTGTLFRLFLALNLLFSCQNAAGSTQVTVCDDSSSILETISEEGSHSYRTDPFFRYCPSDSGSTALSPSTTPITTRTSVVPARVRNEDPSETPLSQNEPTSSGSFPLFDRSLN</sequence>
<feature type="compositionally biased region" description="Polar residues" evidence="1">
    <location>
        <begin position="106"/>
        <end position="118"/>
    </location>
</feature>
<dbReference type="EMBL" id="BTSX01000003">
    <property type="protein sequence ID" value="GMS87917.1"/>
    <property type="molecule type" value="Genomic_DNA"/>
</dbReference>
<keyword evidence="4" id="KW-1185">Reference proteome</keyword>
<name>A0AAV5T015_9BILA</name>
<protein>
    <submittedName>
        <fullName evidence="3">Uncharacterized protein</fullName>
    </submittedName>
</protein>
<gene>
    <name evidence="3" type="ORF">PENTCL1PPCAC_10092</name>
</gene>
<reference evidence="3" key="1">
    <citation type="submission" date="2023-10" db="EMBL/GenBank/DDBJ databases">
        <title>Genome assembly of Pristionchus species.</title>
        <authorList>
            <person name="Yoshida K."/>
            <person name="Sommer R.J."/>
        </authorList>
    </citation>
    <scope>NUCLEOTIDE SEQUENCE</scope>
    <source>
        <strain evidence="3">RS0144</strain>
    </source>
</reference>
<feature type="signal peptide" evidence="2">
    <location>
        <begin position="1"/>
        <end position="37"/>
    </location>
</feature>
<dbReference type="AlphaFoldDB" id="A0AAV5T015"/>
<evidence type="ECO:0000313" key="3">
    <source>
        <dbReference type="EMBL" id="GMS87917.1"/>
    </source>
</evidence>
<feature type="compositionally biased region" description="Low complexity" evidence="1">
    <location>
        <begin position="81"/>
        <end position="95"/>
    </location>
</feature>
<dbReference type="Proteomes" id="UP001432027">
    <property type="component" value="Unassembled WGS sequence"/>
</dbReference>
<proteinExistence type="predicted"/>
<evidence type="ECO:0000313" key="4">
    <source>
        <dbReference type="Proteomes" id="UP001432027"/>
    </source>
</evidence>
<feature type="non-terminal residue" evidence="3">
    <location>
        <position position="127"/>
    </location>
</feature>